<name>M1D9G1_SOLTU</name>
<keyword evidence="4" id="KW-1185">Reference proteome</keyword>
<feature type="domain" description="Putative plant transposon protein" evidence="2">
    <location>
        <begin position="259"/>
        <end position="343"/>
    </location>
</feature>
<accession>M1D9G1</accession>
<reference evidence="3" key="2">
    <citation type="submission" date="2015-06" db="UniProtKB">
        <authorList>
            <consortium name="EnsemblPlants"/>
        </authorList>
    </citation>
    <scope>IDENTIFICATION</scope>
    <source>
        <strain evidence="3">DM1-3 516 R44</strain>
    </source>
</reference>
<feature type="region of interest" description="Disordered" evidence="1">
    <location>
        <begin position="136"/>
        <end position="258"/>
    </location>
</feature>
<dbReference type="AlphaFoldDB" id="M1D9G1"/>
<evidence type="ECO:0000313" key="3">
    <source>
        <dbReference type="EnsemblPlants" id="PGSC0003DMT400085415"/>
    </source>
</evidence>
<sequence>MIHVYNLAQSRPTRPRPRTVGHPTDRRYMAPKQAPIYAAKGKSKSVAPSFRHIDEDTDDEYIPSNTRTSLTIPRTTRNRVEPVIPDVVTAPSHCVLMCAGDTGLKIAGTRCRHLFLINLTNYGALHGQLHGIMAPRRKNATKPAPPTTSQSEGHKDSMSSSSEVQINVTLEDHPPRSTRSRTTKAILQDTPPQSEEKGSRFGSSEELGSESNAGSSSQSADNLGGSAESESGSHEDATTYPPAGKHREVTSDTTMEIQSSQERDLRWIARQIAIDGENAVWVTTMPTLITKASLSFPAKVWWVVVHAQLRPITNDNTLSPSLASLIACLMVGYAVSVGRIIATD</sequence>
<evidence type="ECO:0000256" key="1">
    <source>
        <dbReference type="SAM" id="MobiDB-lite"/>
    </source>
</evidence>
<dbReference type="Pfam" id="PF20167">
    <property type="entry name" value="Transposase_32"/>
    <property type="match status" value="1"/>
</dbReference>
<feature type="compositionally biased region" description="Polar residues" evidence="1">
    <location>
        <begin position="158"/>
        <end position="168"/>
    </location>
</feature>
<proteinExistence type="predicted"/>
<dbReference type="EnsemblPlants" id="PGSC0003DMT400085415">
    <property type="protein sequence ID" value="PGSC0003DMT400085415"/>
    <property type="gene ID" value="PGSC0003DMG400034986"/>
</dbReference>
<protein>
    <submittedName>
        <fullName evidence="3">Integrase core domain containing protein</fullName>
    </submittedName>
</protein>
<evidence type="ECO:0000313" key="4">
    <source>
        <dbReference type="Proteomes" id="UP000011115"/>
    </source>
</evidence>
<dbReference type="InParanoid" id="M1D9G1"/>
<feature type="region of interest" description="Disordered" evidence="1">
    <location>
        <begin position="1"/>
        <end position="23"/>
    </location>
</feature>
<reference evidence="4" key="1">
    <citation type="journal article" date="2011" name="Nature">
        <title>Genome sequence and analysis of the tuber crop potato.</title>
        <authorList>
            <consortium name="The Potato Genome Sequencing Consortium"/>
        </authorList>
    </citation>
    <scope>NUCLEOTIDE SEQUENCE [LARGE SCALE GENOMIC DNA]</scope>
    <source>
        <strain evidence="4">cv. DM1-3 516 R44</strain>
    </source>
</reference>
<dbReference type="PaxDb" id="4113-PGSC0003DMT400085415"/>
<dbReference type="HOGENOM" id="CLU_028647_1_0_1"/>
<feature type="compositionally biased region" description="Low complexity" evidence="1">
    <location>
        <begin position="200"/>
        <end position="230"/>
    </location>
</feature>
<dbReference type="InterPro" id="IPR046796">
    <property type="entry name" value="Transposase_32_dom"/>
</dbReference>
<evidence type="ECO:0000259" key="2">
    <source>
        <dbReference type="Pfam" id="PF20167"/>
    </source>
</evidence>
<dbReference type="Proteomes" id="UP000011115">
    <property type="component" value="Unassembled WGS sequence"/>
</dbReference>
<dbReference type="Gramene" id="PGSC0003DMT400085415">
    <property type="protein sequence ID" value="PGSC0003DMT400085415"/>
    <property type="gene ID" value="PGSC0003DMG400034986"/>
</dbReference>
<organism evidence="3 4">
    <name type="scientific">Solanum tuberosum</name>
    <name type="common">Potato</name>
    <dbReference type="NCBI Taxonomy" id="4113"/>
    <lineage>
        <taxon>Eukaryota</taxon>
        <taxon>Viridiplantae</taxon>
        <taxon>Streptophyta</taxon>
        <taxon>Embryophyta</taxon>
        <taxon>Tracheophyta</taxon>
        <taxon>Spermatophyta</taxon>
        <taxon>Magnoliopsida</taxon>
        <taxon>eudicotyledons</taxon>
        <taxon>Gunneridae</taxon>
        <taxon>Pentapetalae</taxon>
        <taxon>asterids</taxon>
        <taxon>lamiids</taxon>
        <taxon>Solanales</taxon>
        <taxon>Solanaceae</taxon>
        <taxon>Solanoideae</taxon>
        <taxon>Solaneae</taxon>
        <taxon>Solanum</taxon>
    </lineage>
</organism>